<keyword evidence="2" id="KW-1185">Reference proteome</keyword>
<evidence type="ECO:0000313" key="1">
    <source>
        <dbReference type="EMBL" id="ELP91682.1"/>
    </source>
</evidence>
<dbReference type="KEGG" id="eiv:EIN_207390"/>
<organism evidence="1 2">
    <name type="scientific">Entamoeba invadens IP1</name>
    <dbReference type="NCBI Taxonomy" id="370355"/>
    <lineage>
        <taxon>Eukaryota</taxon>
        <taxon>Amoebozoa</taxon>
        <taxon>Evosea</taxon>
        <taxon>Archamoebae</taxon>
        <taxon>Mastigamoebida</taxon>
        <taxon>Entamoebidae</taxon>
        <taxon>Entamoeba</taxon>
    </lineage>
</organism>
<dbReference type="VEuPathDB" id="AmoebaDB:EIN_207390"/>
<evidence type="ECO:0008006" key="3">
    <source>
        <dbReference type="Google" id="ProtNLM"/>
    </source>
</evidence>
<gene>
    <name evidence="1" type="ORF">EIN_207390</name>
</gene>
<sequence length="337" mass="38261">MDRQGGIEPQTIDLKGSELFKDINSYDVIILLDENLNLTCPLLVEIVWTTVVNNHITQRGDVMSQILDEIELRFEDELIQFKQLMYLTSTISWIMLLYNNNNTISQHAKDIFAEKCSGLSCRCVKQILGQIHKLTQNSINAWVLSQECTKIVIDFVDKIITCVYSSKYPKMFSTVLIESIATSIVLSLAEEVSKSDYLEVETGLYLNILVQQIESAFTNAHITLDISILKEISSVLILKNKDVLATDYQVVCPHIPIQFLVNILTTLKQKDESSLSTTTIATISKSSVMSNLDTLCFDTKKVYKALFFPLVFDLMNLDELKTIFKDRSYLNPNGLFL</sequence>
<accession>A0A0A1U9J0</accession>
<evidence type="ECO:0000313" key="2">
    <source>
        <dbReference type="Proteomes" id="UP000014680"/>
    </source>
</evidence>
<dbReference type="RefSeq" id="XP_004258453.1">
    <property type="nucleotide sequence ID" value="XM_004258405.1"/>
</dbReference>
<name>A0A0A1U9J0_ENTIV</name>
<reference evidence="1 2" key="1">
    <citation type="submission" date="2012-10" db="EMBL/GenBank/DDBJ databases">
        <authorList>
            <person name="Zafar N."/>
            <person name="Inman J."/>
            <person name="Hall N."/>
            <person name="Lorenzi H."/>
            <person name="Caler E."/>
        </authorList>
    </citation>
    <scope>NUCLEOTIDE SEQUENCE [LARGE SCALE GENOMIC DNA]</scope>
    <source>
        <strain evidence="1 2">IP1</strain>
    </source>
</reference>
<protein>
    <recommendedName>
        <fullName evidence="3">Dilute domain-containing protein</fullName>
    </recommendedName>
</protein>
<dbReference type="Proteomes" id="UP000014680">
    <property type="component" value="Unassembled WGS sequence"/>
</dbReference>
<dbReference type="AlphaFoldDB" id="A0A0A1U9J0"/>
<dbReference type="GeneID" id="14890648"/>
<dbReference type="EMBL" id="KB206455">
    <property type="protein sequence ID" value="ELP91682.1"/>
    <property type="molecule type" value="Genomic_DNA"/>
</dbReference>
<proteinExistence type="predicted"/>